<feature type="compositionally biased region" description="Basic and acidic residues" evidence="1">
    <location>
        <begin position="102"/>
        <end position="111"/>
    </location>
</feature>
<name>A0A8H6MCL8_9AGAR</name>
<proteinExistence type="predicted"/>
<feature type="region of interest" description="Disordered" evidence="1">
    <location>
        <begin position="95"/>
        <end position="129"/>
    </location>
</feature>
<accession>A0A8H6MCL8</accession>
<evidence type="ECO:0000313" key="2">
    <source>
        <dbReference type="EMBL" id="KAF6763565.1"/>
    </source>
</evidence>
<comment type="caution">
    <text evidence="2">The sequence shown here is derived from an EMBL/GenBank/DDBJ whole genome shotgun (WGS) entry which is preliminary data.</text>
</comment>
<sequence length="238" mass="26838">MPFAGGVIGACDTARGRIYEVSSVWFTSFFNGATTNQVQNASHSLTSILGFRLPLLKLPPNRRLRALSPSLYKHTRKDVYCKIWPNGRNDECRRILSPGYKKGRDHDETRGPLRKRPWGSGIPRPAIAGATVPTNLEGRQCPLPCMRVTMHSEPSDAETTRKSPQRTSQEYHLFRVLKTYECASIAGHTNEFVATRTSRRMDPADSERKYIGSCWSKDMGTFGGTERVLRVSHSRPRK</sequence>
<protein>
    <submittedName>
        <fullName evidence="2">Uncharacterized protein</fullName>
    </submittedName>
</protein>
<evidence type="ECO:0000313" key="3">
    <source>
        <dbReference type="Proteomes" id="UP000521943"/>
    </source>
</evidence>
<organism evidence="2 3">
    <name type="scientific">Ephemerocybe angulata</name>
    <dbReference type="NCBI Taxonomy" id="980116"/>
    <lineage>
        <taxon>Eukaryota</taxon>
        <taxon>Fungi</taxon>
        <taxon>Dikarya</taxon>
        <taxon>Basidiomycota</taxon>
        <taxon>Agaricomycotina</taxon>
        <taxon>Agaricomycetes</taxon>
        <taxon>Agaricomycetidae</taxon>
        <taxon>Agaricales</taxon>
        <taxon>Agaricineae</taxon>
        <taxon>Psathyrellaceae</taxon>
        <taxon>Ephemerocybe</taxon>
    </lineage>
</organism>
<dbReference type="Proteomes" id="UP000521943">
    <property type="component" value="Unassembled WGS sequence"/>
</dbReference>
<evidence type="ECO:0000256" key="1">
    <source>
        <dbReference type="SAM" id="MobiDB-lite"/>
    </source>
</evidence>
<dbReference type="EMBL" id="JACGCI010000005">
    <property type="protein sequence ID" value="KAF6763565.1"/>
    <property type="molecule type" value="Genomic_DNA"/>
</dbReference>
<reference evidence="2 3" key="1">
    <citation type="submission" date="2020-07" db="EMBL/GenBank/DDBJ databases">
        <title>Comparative genomics of pyrophilous fungi reveals a link between fire events and developmental genes.</title>
        <authorList>
            <consortium name="DOE Joint Genome Institute"/>
            <person name="Steindorff A.S."/>
            <person name="Carver A."/>
            <person name="Calhoun S."/>
            <person name="Stillman K."/>
            <person name="Liu H."/>
            <person name="Lipzen A."/>
            <person name="Pangilinan J."/>
            <person name="Labutti K."/>
            <person name="Bruns T.D."/>
            <person name="Grigoriev I.V."/>
        </authorList>
    </citation>
    <scope>NUCLEOTIDE SEQUENCE [LARGE SCALE GENOMIC DNA]</scope>
    <source>
        <strain evidence="2 3">CBS 144469</strain>
    </source>
</reference>
<dbReference type="AlphaFoldDB" id="A0A8H6MCL8"/>
<keyword evidence="3" id="KW-1185">Reference proteome</keyword>
<gene>
    <name evidence="2" type="ORF">DFP72DRAFT_1040381</name>
</gene>